<dbReference type="AlphaFoldDB" id="R9CCP3"/>
<name>R9CCP3_9CLOT</name>
<dbReference type="PATRIC" id="fig|1202534.3.peg.1246"/>
<gene>
    <name evidence="1" type="ORF">A500_06191</name>
</gene>
<dbReference type="Proteomes" id="UP000013988">
    <property type="component" value="Unassembled WGS sequence"/>
</dbReference>
<evidence type="ECO:0000313" key="2">
    <source>
        <dbReference type="Proteomes" id="UP000013988"/>
    </source>
</evidence>
<dbReference type="InterPro" id="IPR012338">
    <property type="entry name" value="Beta-lactam/transpept-like"/>
</dbReference>
<dbReference type="Gene3D" id="3.40.710.10">
    <property type="entry name" value="DD-peptidase/beta-lactamase superfamily"/>
    <property type="match status" value="1"/>
</dbReference>
<sequence length="83" mass="9590">MNNEILKDLIVSVKDQNLHVLNVVVRKNGNIIAKYDFEEEKPILLYSVSKTFTSIAVGISISEGYLNLTDKIIDFFLRQKRYL</sequence>
<reference evidence="1 2" key="1">
    <citation type="submission" date="2013-03" db="EMBL/GenBank/DDBJ databases">
        <title>Whole genome shotgun sequencing of Clostridium sartagoforme AAU1.</title>
        <authorList>
            <person name="Joshi C.G."/>
            <person name="Duggirala S.M."/>
            <person name="Nathani N.M."/>
            <person name="Bhatt V.D."/>
            <person name="Patel A.K."/>
            <person name="Pandya P.R."/>
            <person name="KaPatel J.A."/>
        </authorList>
    </citation>
    <scope>NUCLEOTIDE SEQUENCE [LARGE SCALE GENOMIC DNA]</scope>
    <source>
        <strain evidence="1 2">AAU1</strain>
    </source>
</reference>
<dbReference type="EMBL" id="ASRV01000074">
    <property type="protein sequence ID" value="EOR27033.1"/>
    <property type="molecule type" value="Genomic_DNA"/>
</dbReference>
<dbReference type="RefSeq" id="WP_016206666.1">
    <property type="nucleotide sequence ID" value="NZ_ASRV01000074.1"/>
</dbReference>
<evidence type="ECO:0000313" key="1">
    <source>
        <dbReference type="EMBL" id="EOR27033.1"/>
    </source>
</evidence>
<comment type="caution">
    <text evidence="1">The sequence shown here is derived from an EMBL/GenBank/DDBJ whole genome shotgun (WGS) entry which is preliminary data.</text>
</comment>
<accession>R9CCP3</accession>
<dbReference type="SUPFAM" id="SSF56601">
    <property type="entry name" value="beta-lactamase/transpeptidase-like"/>
    <property type="match status" value="1"/>
</dbReference>
<organism evidence="1 2">
    <name type="scientific">Clostridium sartagoforme AAU1</name>
    <dbReference type="NCBI Taxonomy" id="1202534"/>
    <lineage>
        <taxon>Bacteria</taxon>
        <taxon>Bacillati</taxon>
        <taxon>Bacillota</taxon>
        <taxon>Clostridia</taxon>
        <taxon>Eubacteriales</taxon>
        <taxon>Clostridiaceae</taxon>
        <taxon>Clostridium</taxon>
    </lineage>
</organism>
<keyword evidence="2" id="KW-1185">Reference proteome</keyword>
<proteinExistence type="predicted"/>
<protein>
    <submittedName>
        <fullName evidence="1">Beta-lactamase</fullName>
    </submittedName>
</protein>